<comment type="similarity">
    <text evidence="1">Belongs to the universal ribosomal protein uS11 family.</text>
</comment>
<dbReference type="SUPFAM" id="SSF53137">
    <property type="entry name" value="Translational machinery components"/>
    <property type="match status" value="1"/>
</dbReference>
<dbReference type="HAMAP" id="MF_01310">
    <property type="entry name" value="Ribosomal_uS11"/>
    <property type="match status" value="1"/>
</dbReference>
<evidence type="ECO:0000313" key="5">
    <source>
        <dbReference type="EMBL" id="KTB33922.1"/>
    </source>
</evidence>
<protein>
    <recommendedName>
        <fullName evidence="7">Mitochondrial ribosomal protein subunit s18</fullName>
    </recommendedName>
</protein>
<dbReference type="AlphaFoldDB" id="A0A0W0FCL5"/>
<keyword evidence="3" id="KW-0687">Ribonucleoprotein</keyword>
<comment type="caution">
    <text evidence="5">The sequence shown here is derived from an EMBL/GenBank/DDBJ whole genome shotgun (WGS) entry which is preliminary data.</text>
</comment>
<dbReference type="InterPro" id="IPR001971">
    <property type="entry name" value="Ribosomal_uS11"/>
</dbReference>
<feature type="compositionally biased region" description="Polar residues" evidence="4">
    <location>
        <begin position="32"/>
        <end position="49"/>
    </location>
</feature>
<dbReference type="GO" id="GO:0003735">
    <property type="term" value="F:structural constituent of ribosome"/>
    <property type="evidence" value="ECO:0007669"/>
    <property type="project" value="InterPro"/>
</dbReference>
<keyword evidence="2" id="KW-0689">Ribosomal protein</keyword>
<dbReference type="eggNOG" id="ENOG502S752">
    <property type="taxonomic scope" value="Eukaryota"/>
</dbReference>
<dbReference type="InterPro" id="IPR036967">
    <property type="entry name" value="Ribosomal_uS11_sf"/>
</dbReference>
<feature type="compositionally biased region" description="Polar residues" evidence="4">
    <location>
        <begin position="57"/>
        <end position="66"/>
    </location>
</feature>
<organism evidence="5 6">
    <name type="scientific">Moniliophthora roreri</name>
    <name type="common">Frosty pod rot fungus</name>
    <name type="synonym">Monilia roreri</name>
    <dbReference type="NCBI Taxonomy" id="221103"/>
    <lineage>
        <taxon>Eukaryota</taxon>
        <taxon>Fungi</taxon>
        <taxon>Dikarya</taxon>
        <taxon>Basidiomycota</taxon>
        <taxon>Agaricomycotina</taxon>
        <taxon>Agaricomycetes</taxon>
        <taxon>Agaricomycetidae</taxon>
        <taxon>Agaricales</taxon>
        <taxon>Marasmiineae</taxon>
        <taxon>Marasmiaceae</taxon>
        <taxon>Moniliophthora</taxon>
    </lineage>
</organism>
<reference evidence="5 6" key="1">
    <citation type="submission" date="2015-12" db="EMBL/GenBank/DDBJ databases">
        <title>Draft genome sequence of Moniliophthora roreri, the causal agent of frosty pod rot of cacao.</title>
        <authorList>
            <person name="Aime M.C."/>
            <person name="Diaz-Valderrama J.R."/>
            <person name="Kijpornyongpan T."/>
            <person name="Phillips-Mora W."/>
        </authorList>
    </citation>
    <scope>NUCLEOTIDE SEQUENCE [LARGE SCALE GENOMIC DNA]</scope>
    <source>
        <strain evidence="5 6">MCA 2952</strain>
    </source>
</reference>
<gene>
    <name evidence="5" type="ORF">WG66_13348</name>
</gene>
<dbReference type="GO" id="GO:0006412">
    <property type="term" value="P:translation"/>
    <property type="evidence" value="ECO:0007669"/>
    <property type="project" value="InterPro"/>
</dbReference>
<evidence type="ECO:0000256" key="1">
    <source>
        <dbReference type="ARBA" id="ARBA00006194"/>
    </source>
</evidence>
<dbReference type="PANTHER" id="PTHR11759">
    <property type="entry name" value="40S RIBOSOMAL PROTEIN S14/30S RIBOSOMAL PROTEIN S11"/>
    <property type="match status" value="1"/>
</dbReference>
<dbReference type="GO" id="GO:1990904">
    <property type="term" value="C:ribonucleoprotein complex"/>
    <property type="evidence" value="ECO:0007669"/>
    <property type="project" value="UniProtKB-KW"/>
</dbReference>
<evidence type="ECO:0000256" key="2">
    <source>
        <dbReference type="ARBA" id="ARBA00022980"/>
    </source>
</evidence>
<dbReference type="Pfam" id="PF00411">
    <property type="entry name" value="Ribosomal_S11"/>
    <property type="match status" value="1"/>
</dbReference>
<evidence type="ECO:0000256" key="3">
    <source>
        <dbReference type="ARBA" id="ARBA00023274"/>
    </source>
</evidence>
<proteinExistence type="inferred from homology"/>
<evidence type="ECO:0000256" key="4">
    <source>
        <dbReference type="SAM" id="MobiDB-lite"/>
    </source>
</evidence>
<feature type="region of interest" description="Disordered" evidence="4">
    <location>
        <begin position="32"/>
        <end position="93"/>
    </location>
</feature>
<accession>A0A0W0FCL5</accession>
<evidence type="ECO:0000313" key="6">
    <source>
        <dbReference type="Proteomes" id="UP000054988"/>
    </source>
</evidence>
<dbReference type="Gene3D" id="3.30.420.80">
    <property type="entry name" value="Ribosomal protein S11"/>
    <property type="match status" value="1"/>
</dbReference>
<feature type="compositionally biased region" description="Pro residues" evidence="4">
    <location>
        <begin position="76"/>
        <end position="87"/>
    </location>
</feature>
<sequence length="220" mass="24424">MLGLRAWRSTLQVVTKTPLAAANYSQNAPLRNVFSQTTTSTPRVDSQPRNPRRMSVFGQTRNSTASDLLDDLEGPPLSPSVPSPPSSSAPSMGLAYERPRYRLHCSSQRTSTIVTFTKPNGDTIAWNSGGSVGYKKHNRESFEAGYQCAVRTFKTIEEVAKKEGPFYIELYLKGFGMGRDAMEKALQLSEGEYVRPLIITITDRTPIKIGGTRSQKPKYR</sequence>
<dbReference type="Proteomes" id="UP000054988">
    <property type="component" value="Unassembled WGS sequence"/>
</dbReference>
<dbReference type="GO" id="GO:0005840">
    <property type="term" value="C:ribosome"/>
    <property type="evidence" value="ECO:0007669"/>
    <property type="project" value="UniProtKB-KW"/>
</dbReference>
<name>A0A0W0FCL5_MONRR</name>
<evidence type="ECO:0008006" key="7">
    <source>
        <dbReference type="Google" id="ProtNLM"/>
    </source>
</evidence>
<dbReference type="EMBL" id="LATX01002123">
    <property type="protein sequence ID" value="KTB33922.1"/>
    <property type="molecule type" value="Genomic_DNA"/>
</dbReference>